<dbReference type="Proteomes" id="UP000325787">
    <property type="component" value="Chromosome"/>
</dbReference>
<dbReference type="EMBL" id="CP034550">
    <property type="protein sequence ID" value="QFZ23017.1"/>
    <property type="molecule type" value="Genomic_DNA"/>
</dbReference>
<dbReference type="OrthoDB" id="4698148at2"/>
<feature type="transmembrane region" description="Helical" evidence="1">
    <location>
        <begin position="83"/>
        <end position="104"/>
    </location>
</feature>
<dbReference type="InterPro" id="IPR018750">
    <property type="entry name" value="DUF2306_membrane"/>
</dbReference>
<evidence type="ECO:0000313" key="2">
    <source>
        <dbReference type="EMBL" id="QFZ23017.1"/>
    </source>
</evidence>
<keyword evidence="1" id="KW-1133">Transmembrane helix</keyword>
<dbReference type="Pfam" id="PF10067">
    <property type="entry name" value="DUF2306"/>
    <property type="match status" value="1"/>
</dbReference>
<dbReference type="KEGG" id="ssyi:EKG83_41275"/>
<evidence type="ECO:0000256" key="1">
    <source>
        <dbReference type="SAM" id="Phobius"/>
    </source>
</evidence>
<feature type="transmembrane region" description="Helical" evidence="1">
    <location>
        <begin position="49"/>
        <end position="71"/>
    </location>
</feature>
<feature type="transmembrane region" description="Helical" evidence="1">
    <location>
        <begin position="179"/>
        <end position="200"/>
    </location>
</feature>
<dbReference type="RefSeq" id="WP_033432822.1">
    <property type="nucleotide sequence ID" value="NZ_CP034550.1"/>
</dbReference>
<accession>A0A5Q0H9U9</accession>
<gene>
    <name evidence="2" type="ORF">EKG83_41275</name>
</gene>
<feature type="transmembrane region" description="Helical" evidence="1">
    <location>
        <begin position="149"/>
        <end position="173"/>
    </location>
</feature>
<keyword evidence="3" id="KW-1185">Reference proteome</keyword>
<keyword evidence="1" id="KW-0812">Transmembrane</keyword>
<sequence length="204" mass="21699">MTTLTRPRWTVPTALILLAFVPAVAGVVRVVDLAGGEVTADNSRFFASPLPVLLHVVGATVYSVVGAFQFVPGPRRSGWHRRAGRLLVPCGLVAALSGLWMTLFHELPAIDGDLLGFFRVGFGSFMAVALVLGFTAVRRRDYASHRAWMTRAYAIGLGAGSQAVVLGGWALVAAPPGEVGHALLMAAAWAVNLAVAEWVVRRRS</sequence>
<name>A0A5Q0H9U9_SACSY</name>
<organism evidence="2 3">
    <name type="scientific">Saccharothrix syringae</name>
    <name type="common">Nocardiopsis syringae</name>
    <dbReference type="NCBI Taxonomy" id="103733"/>
    <lineage>
        <taxon>Bacteria</taxon>
        <taxon>Bacillati</taxon>
        <taxon>Actinomycetota</taxon>
        <taxon>Actinomycetes</taxon>
        <taxon>Pseudonocardiales</taxon>
        <taxon>Pseudonocardiaceae</taxon>
        <taxon>Saccharothrix</taxon>
    </lineage>
</organism>
<reference evidence="3" key="1">
    <citation type="journal article" date="2021" name="Curr. Microbiol.">
        <title>Complete genome of nocamycin-producing strain Saccharothrix syringae NRRL B-16468 reveals the biosynthetic potential for secondary metabolites.</title>
        <authorList>
            <person name="Mo X."/>
            <person name="Yang S."/>
        </authorList>
    </citation>
    <scope>NUCLEOTIDE SEQUENCE [LARGE SCALE GENOMIC DNA]</scope>
    <source>
        <strain evidence="3">ATCC 51364 / DSM 43886 / JCM 6844 / KCTC 9398 / NBRC 14523 / NRRL B-16468 / INA 2240</strain>
    </source>
</reference>
<feature type="transmembrane region" description="Helical" evidence="1">
    <location>
        <begin position="116"/>
        <end position="137"/>
    </location>
</feature>
<evidence type="ECO:0000313" key="3">
    <source>
        <dbReference type="Proteomes" id="UP000325787"/>
    </source>
</evidence>
<protein>
    <submittedName>
        <fullName evidence="2">DUF2306 domain-containing protein</fullName>
    </submittedName>
</protein>
<proteinExistence type="predicted"/>
<dbReference type="AlphaFoldDB" id="A0A5Q0H9U9"/>
<keyword evidence="1" id="KW-0472">Membrane</keyword>